<organism evidence="1 2">
    <name type="scientific">Mucuna pruriens</name>
    <name type="common">Velvet bean</name>
    <name type="synonym">Dolichos pruriens</name>
    <dbReference type="NCBI Taxonomy" id="157652"/>
    <lineage>
        <taxon>Eukaryota</taxon>
        <taxon>Viridiplantae</taxon>
        <taxon>Streptophyta</taxon>
        <taxon>Embryophyta</taxon>
        <taxon>Tracheophyta</taxon>
        <taxon>Spermatophyta</taxon>
        <taxon>Magnoliopsida</taxon>
        <taxon>eudicotyledons</taxon>
        <taxon>Gunneridae</taxon>
        <taxon>Pentapetalae</taxon>
        <taxon>rosids</taxon>
        <taxon>fabids</taxon>
        <taxon>Fabales</taxon>
        <taxon>Fabaceae</taxon>
        <taxon>Papilionoideae</taxon>
        <taxon>50 kb inversion clade</taxon>
        <taxon>NPAAA clade</taxon>
        <taxon>indigoferoid/millettioid clade</taxon>
        <taxon>Phaseoleae</taxon>
        <taxon>Mucuna</taxon>
    </lineage>
</organism>
<dbReference type="OrthoDB" id="1303199at2759"/>
<gene>
    <name evidence="1" type="ORF">CR513_44062</name>
</gene>
<protein>
    <submittedName>
        <fullName evidence="1">Uncharacterized protein</fullName>
    </submittedName>
</protein>
<sequence>MLLHLNGEVYGWFLSRTVNCLALCKLVFSYDLNKETHRYLLMPIDLSQVLNDHDLEILKGCLCLSHDHKRTHFINIFKVPDIHPYRMVLVIFMCLSENDDVIFWQTIH</sequence>
<accession>A0A371FCI2</accession>
<dbReference type="Proteomes" id="UP000257109">
    <property type="component" value="Unassembled WGS sequence"/>
</dbReference>
<reference evidence="1" key="1">
    <citation type="submission" date="2018-05" db="EMBL/GenBank/DDBJ databases">
        <title>Draft genome of Mucuna pruriens seed.</title>
        <authorList>
            <person name="Nnadi N.E."/>
            <person name="Vos R."/>
            <person name="Hasami M.H."/>
            <person name="Devisetty U.K."/>
            <person name="Aguiy J.C."/>
        </authorList>
    </citation>
    <scope>NUCLEOTIDE SEQUENCE [LARGE SCALE GENOMIC DNA]</scope>
    <source>
        <strain evidence="1">JCA_2017</strain>
    </source>
</reference>
<proteinExistence type="predicted"/>
<name>A0A371FCI2_MUCPR</name>
<evidence type="ECO:0000313" key="1">
    <source>
        <dbReference type="EMBL" id="RDX76006.1"/>
    </source>
</evidence>
<feature type="non-terminal residue" evidence="1">
    <location>
        <position position="1"/>
    </location>
</feature>
<evidence type="ECO:0000313" key="2">
    <source>
        <dbReference type="Proteomes" id="UP000257109"/>
    </source>
</evidence>
<dbReference type="AlphaFoldDB" id="A0A371FCI2"/>
<comment type="caution">
    <text evidence="1">The sequence shown here is derived from an EMBL/GenBank/DDBJ whole genome shotgun (WGS) entry which is preliminary data.</text>
</comment>
<feature type="non-terminal residue" evidence="1">
    <location>
        <position position="108"/>
    </location>
</feature>
<dbReference type="EMBL" id="QJKJ01009657">
    <property type="protein sequence ID" value="RDX76006.1"/>
    <property type="molecule type" value="Genomic_DNA"/>
</dbReference>
<keyword evidence="2" id="KW-1185">Reference proteome</keyword>